<feature type="transmembrane region" description="Helical" evidence="1">
    <location>
        <begin position="223"/>
        <end position="244"/>
    </location>
</feature>
<evidence type="ECO:0000313" key="3">
    <source>
        <dbReference type="EMBL" id="RKR20510.1"/>
    </source>
</evidence>
<dbReference type="InterPro" id="IPR002994">
    <property type="entry name" value="Surf1/Shy1"/>
</dbReference>
<dbReference type="Pfam" id="PF02104">
    <property type="entry name" value="SURF1"/>
    <property type="match status" value="1"/>
</dbReference>
<dbReference type="PROSITE" id="PS50895">
    <property type="entry name" value="SURF1"/>
    <property type="match status" value="1"/>
</dbReference>
<protein>
    <recommendedName>
        <fullName evidence="1">SURF1-like protein</fullName>
    </recommendedName>
</protein>
<comment type="caution">
    <text evidence="3">The sequence shown here is derived from an EMBL/GenBank/DDBJ whole genome shotgun (WGS) entry which is preliminary data.</text>
</comment>
<feature type="compositionally biased region" description="Low complexity" evidence="2">
    <location>
        <begin position="280"/>
        <end position="294"/>
    </location>
</feature>
<dbReference type="EMBL" id="RBIR01000002">
    <property type="protein sequence ID" value="RKR20510.1"/>
    <property type="molecule type" value="Genomic_DNA"/>
</dbReference>
<proteinExistence type="inferred from homology"/>
<keyword evidence="1" id="KW-1133">Transmembrane helix</keyword>
<reference evidence="3 4" key="1">
    <citation type="submission" date="2018-10" db="EMBL/GenBank/DDBJ databases">
        <title>Genomic Encyclopedia of Type Strains, Phase IV (KMG-IV): sequencing the most valuable type-strain genomes for metagenomic binning, comparative biology and taxonomic classification.</title>
        <authorList>
            <person name="Goeker M."/>
        </authorList>
    </citation>
    <scope>NUCLEOTIDE SEQUENCE [LARGE SCALE GENOMIC DNA]</scope>
    <source>
        <strain evidence="3 4">DSM 25586</strain>
    </source>
</reference>
<dbReference type="OrthoDB" id="3266379at2"/>
<feature type="region of interest" description="Disordered" evidence="2">
    <location>
        <begin position="259"/>
        <end position="324"/>
    </location>
</feature>
<dbReference type="AlphaFoldDB" id="A0A495EU95"/>
<accession>A0A495EU95</accession>
<organism evidence="3 4">
    <name type="scientific">Arthrobacter oryzae</name>
    <dbReference type="NCBI Taxonomy" id="409290"/>
    <lineage>
        <taxon>Bacteria</taxon>
        <taxon>Bacillati</taxon>
        <taxon>Actinomycetota</taxon>
        <taxon>Actinomycetes</taxon>
        <taxon>Micrococcales</taxon>
        <taxon>Micrococcaceae</taxon>
        <taxon>Arthrobacter</taxon>
    </lineage>
</organism>
<dbReference type="RefSeq" id="WP_120951030.1">
    <property type="nucleotide sequence ID" value="NZ_RBIR01000002.1"/>
</dbReference>
<sequence length="324" mass="34312">MLKTALKPRWIAGLVFAIAISGVFVLLSQWQFGRSTQPETPVSTTTEDPRELTSVLQPGGFFPGSVADQIVSATGSYDPQKQVLVPDRLNDGAKGYWIVSAFAVKNAPVLKGAGATPQTWIPVARGWVADPADAVAPPTGTIELTGRLLPSESPLPHTDPGPGRVSAVSVAELINDWNISSYPGFVAARTELSAGADVGAPASSGAVKPLLIGPQPPAQQVNWLNLFYSVEWVVFAGFALFIWWRLVKDDYRRDLEDALDDEESGHDPGASEGQQRRADAFPAAQPAAGGNPAGHNPVEPNTSAAHPADPYSTATHPTDPRVQS</sequence>
<keyword evidence="1" id="KW-0812">Transmembrane</keyword>
<name>A0A495EU95_9MICC</name>
<gene>
    <name evidence="3" type="ORF">C8D78_1147</name>
</gene>
<comment type="subcellular location">
    <subcellularLocation>
        <location evidence="1">Cell membrane</location>
        <topology evidence="1">Multi-pass membrane protein</topology>
    </subcellularLocation>
</comment>
<evidence type="ECO:0000256" key="2">
    <source>
        <dbReference type="SAM" id="MobiDB-lite"/>
    </source>
</evidence>
<feature type="transmembrane region" description="Helical" evidence="1">
    <location>
        <begin position="12"/>
        <end position="32"/>
    </location>
</feature>
<keyword evidence="1" id="KW-1003">Cell membrane</keyword>
<evidence type="ECO:0000313" key="4">
    <source>
        <dbReference type="Proteomes" id="UP000276055"/>
    </source>
</evidence>
<keyword evidence="1" id="KW-0472">Membrane</keyword>
<dbReference type="GO" id="GO:0005886">
    <property type="term" value="C:plasma membrane"/>
    <property type="evidence" value="ECO:0007669"/>
    <property type="project" value="UniProtKB-SubCell"/>
</dbReference>
<dbReference type="Proteomes" id="UP000276055">
    <property type="component" value="Unassembled WGS sequence"/>
</dbReference>
<comment type="similarity">
    <text evidence="1">Belongs to the SURF1 family.</text>
</comment>
<evidence type="ECO:0000256" key="1">
    <source>
        <dbReference type="RuleBase" id="RU363076"/>
    </source>
</evidence>
<feature type="compositionally biased region" description="Polar residues" evidence="2">
    <location>
        <begin position="312"/>
        <end position="324"/>
    </location>
</feature>